<protein>
    <recommendedName>
        <fullName evidence="3">SIR2-like protein</fullName>
    </recommendedName>
</protein>
<dbReference type="Pfam" id="PF13289">
    <property type="entry name" value="SIR2_2"/>
    <property type="match status" value="1"/>
</dbReference>
<evidence type="ECO:0000313" key="2">
    <source>
        <dbReference type="Proteomes" id="UP001138793"/>
    </source>
</evidence>
<keyword evidence="2" id="KW-1185">Reference proteome</keyword>
<dbReference type="SUPFAM" id="SSF52467">
    <property type="entry name" value="DHS-like NAD/FAD-binding domain"/>
    <property type="match status" value="1"/>
</dbReference>
<dbReference type="AlphaFoldDB" id="A0A9X0YWG3"/>
<dbReference type="InterPro" id="IPR029035">
    <property type="entry name" value="DHS-like_NAD/FAD-binding_dom"/>
</dbReference>
<proteinExistence type="predicted"/>
<evidence type="ECO:0000313" key="1">
    <source>
        <dbReference type="EMBL" id="MBP2080115.1"/>
    </source>
</evidence>
<accession>A0A9X0YWG3</accession>
<evidence type="ECO:0008006" key="3">
    <source>
        <dbReference type="Google" id="ProtNLM"/>
    </source>
</evidence>
<organism evidence="1 2">
    <name type="scientific">Oceanobacillus polygoni</name>
    <dbReference type="NCBI Taxonomy" id="1235259"/>
    <lineage>
        <taxon>Bacteria</taxon>
        <taxon>Bacillati</taxon>
        <taxon>Bacillota</taxon>
        <taxon>Bacilli</taxon>
        <taxon>Bacillales</taxon>
        <taxon>Bacillaceae</taxon>
        <taxon>Oceanobacillus</taxon>
    </lineage>
</organism>
<comment type="caution">
    <text evidence="1">The sequence shown here is derived from an EMBL/GenBank/DDBJ whole genome shotgun (WGS) entry which is preliminary data.</text>
</comment>
<dbReference type="RefSeq" id="WP_245347908.1">
    <property type="nucleotide sequence ID" value="NZ_JAGGMB010000028.1"/>
</dbReference>
<name>A0A9X0YWG3_9BACI</name>
<sequence>MSDISDIVKDENFFKERLFYYLEDSIVEKVLNELIKEGFSSKYFMYDCEITDSVEYAVSLKEKCEFCDEVLNESENHVISESYRLNSHFLSLIREQRKENLNKFLDPTYIQNLERLKSKTRKLIPFIGAGVSVPFNLPDWGDLLLKLNKGLNPTDQEMYEYLIKEGDYFRALSVLKTYSVSYSSDVEIKRDIKQILKSEYNKNTSIEHNVNDILKLESQFFVTTDYDNILSEYRGKYRDDFVTPLVLKDLEDVQDLFSNDTQQVIHLHGNIDIPSSMIVSEEDYEKLYNDSKIESILNAIMANSSLLFIGFSFKDKYFKDLYKMIHNNIKREHFIIVANLHPIESKDLLGQNLIPINLKIGNKDEYTLAIKTILEELY</sequence>
<dbReference type="EMBL" id="JAGGMB010000028">
    <property type="protein sequence ID" value="MBP2080115.1"/>
    <property type="molecule type" value="Genomic_DNA"/>
</dbReference>
<gene>
    <name evidence="1" type="ORF">J2Z64_004427</name>
</gene>
<dbReference type="Proteomes" id="UP001138793">
    <property type="component" value="Unassembled WGS sequence"/>
</dbReference>
<reference evidence="1" key="1">
    <citation type="submission" date="2021-03" db="EMBL/GenBank/DDBJ databases">
        <title>Genomic Encyclopedia of Type Strains, Phase IV (KMG-IV): sequencing the most valuable type-strain genomes for metagenomic binning, comparative biology and taxonomic classification.</title>
        <authorList>
            <person name="Goeker M."/>
        </authorList>
    </citation>
    <scope>NUCLEOTIDE SEQUENCE</scope>
    <source>
        <strain evidence="1">DSM 107338</strain>
    </source>
</reference>